<reference evidence="3 4" key="1">
    <citation type="journal article" date="2016" name="BMC Genomics">
        <title>Comparative genomics reveals Cyclospora cayetanensis possesses coccidia-like metabolism and invasion components but unique surface antigens.</title>
        <authorList>
            <person name="Liu S."/>
            <person name="Wang L."/>
            <person name="Zheng H."/>
            <person name="Xu Z."/>
            <person name="Roellig D.M."/>
            <person name="Li N."/>
            <person name="Frace M.A."/>
            <person name="Tang K."/>
            <person name="Arrowood M.J."/>
            <person name="Moss D.M."/>
            <person name="Zhang L."/>
            <person name="Feng Y."/>
            <person name="Xiao L."/>
        </authorList>
    </citation>
    <scope>NUCLEOTIDE SEQUENCE [LARGE SCALE GENOMIC DNA]</scope>
    <source>
        <strain evidence="3 4">CHN_HEN01</strain>
    </source>
</reference>
<dbReference type="AlphaFoldDB" id="A0A1D3CUU4"/>
<comment type="caution">
    <text evidence="3">The sequence shown here is derived from an EMBL/GenBank/DDBJ whole genome shotgun (WGS) entry which is preliminary data.</text>
</comment>
<name>A0A1D3CUU4_9EIME</name>
<keyword evidence="2" id="KW-0472">Membrane</keyword>
<sequence>MQQQQSWKSAASSPLHIVLSAEVCEQLHEEQMRTAINALTDDILQLPEATACCTPAWTVASLFTVAIFANVVGAAPRVVFSGSSAVVAASSLPPPAAACPSSSASPWPVTSPEAFALHLRHWRSDGRDTLCCSSSLEAGDSEEQAKEKAPWLHNVTPTLYDDSFIKVRDCTFYYVLQELRSIEKKHFPSGGVYTHATWMEDVYRDEWIIFALYSQVALIALCLFFFLSLLLSPMGAAVVSALLLLQAVFVGGLLVLCEVPFDVVTLIVRHAHASVLDQLAWRQAPSASSLASSSMQGLLIRGLPVSLHSAPPSPPHQSYRLQQQQNHSVLCSNCGEPPEACVVQGSPTAATVEVLLAGLHRQRHQAPLLAFLATREAAPSILMSAVSTLLGKRRRLLSGAQHPPLPSPYPENREYSPS</sequence>
<protein>
    <submittedName>
        <fullName evidence="3">Cholesterol transporter related protein with 12 transmembrane domain</fullName>
    </submittedName>
</protein>
<dbReference type="VEuPathDB" id="ToxoDB:cyc_01766"/>
<evidence type="ECO:0000313" key="4">
    <source>
        <dbReference type="Proteomes" id="UP000095192"/>
    </source>
</evidence>
<keyword evidence="4" id="KW-1185">Reference proteome</keyword>
<accession>A0A1D3CUU4</accession>
<proteinExistence type="predicted"/>
<feature type="region of interest" description="Disordered" evidence="1">
    <location>
        <begin position="398"/>
        <end position="418"/>
    </location>
</feature>
<keyword evidence="2 3" id="KW-0812">Transmembrane</keyword>
<organism evidence="3 4">
    <name type="scientific">Cyclospora cayetanensis</name>
    <dbReference type="NCBI Taxonomy" id="88456"/>
    <lineage>
        <taxon>Eukaryota</taxon>
        <taxon>Sar</taxon>
        <taxon>Alveolata</taxon>
        <taxon>Apicomplexa</taxon>
        <taxon>Conoidasida</taxon>
        <taxon>Coccidia</taxon>
        <taxon>Eucoccidiorida</taxon>
        <taxon>Eimeriorina</taxon>
        <taxon>Eimeriidae</taxon>
        <taxon>Cyclospora</taxon>
    </lineage>
</organism>
<evidence type="ECO:0000313" key="3">
    <source>
        <dbReference type="EMBL" id="OEH74957.1"/>
    </source>
</evidence>
<dbReference type="Proteomes" id="UP000095192">
    <property type="component" value="Unassembled WGS sequence"/>
</dbReference>
<evidence type="ECO:0000256" key="2">
    <source>
        <dbReference type="SAM" id="Phobius"/>
    </source>
</evidence>
<keyword evidence="2" id="KW-1133">Transmembrane helix</keyword>
<gene>
    <name evidence="3" type="ORF">cyc_01766</name>
</gene>
<feature type="transmembrane region" description="Helical" evidence="2">
    <location>
        <begin position="207"/>
        <end position="231"/>
    </location>
</feature>
<feature type="transmembrane region" description="Helical" evidence="2">
    <location>
        <begin position="237"/>
        <end position="257"/>
    </location>
</feature>
<dbReference type="EMBL" id="JROU02001861">
    <property type="protein sequence ID" value="OEH74957.1"/>
    <property type="molecule type" value="Genomic_DNA"/>
</dbReference>
<dbReference type="InParanoid" id="A0A1D3CUU4"/>
<evidence type="ECO:0000256" key="1">
    <source>
        <dbReference type="SAM" id="MobiDB-lite"/>
    </source>
</evidence>